<dbReference type="RefSeq" id="YP_009296884.1">
    <property type="nucleotide sequence ID" value="NC_031173.1"/>
</dbReference>
<dbReference type="InterPro" id="IPR038409">
    <property type="entry name" value="Ycf54-like_sf"/>
</dbReference>
<accession>A0A1C9CCY9</accession>
<comment type="similarity">
    <text evidence="1">Belongs to the ycf54 family.</text>
</comment>
<evidence type="ECO:0000313" key="2">
    <source>
        <dbReference type="EMBL" id="AOM66227.1"/>
    </source>
</evidence>
<organism evidence="2">
    <name type="scientific">Bangiopsis subsimplex</name>
    <dbReference type="NCBI Taxonomy" id="139980"/>
    <lineage>
        <taxon>Eukaryota</taxon>
        <taxon>Rhodophyta</taxon>
        <taxon>Stylonematophyceae</taxon>
        <taxon>Stylonematales</taxon>
        <taxon>Stylonemataceae</taxon>
        <taxon>Bangiopsis</taxon>
    </lineage>
</organism>
<dbReference type="AlphaFoldDB" id="A0A1C9CCY9"/>
<name>A0A1C9CCY9_9RHOD</name>
<dbReference type="Pfam" id="PF10674">
    <property type="entry name" value="Ycf54"/>
    <property type="match status" value="1"/>
</dbReference>
<dbReference type="Gene3D" id="3.30.70.1860">
    <property type="entry name" value="Uncharacterised protein family Ycf54"/>
    <property type="match status" value="1"/>
</dbReference>
<keyword evidence="2" id="KW-0934">Plastid</keyword>
<dbReference type="GeneID" id="29073378"/>
<geneLocation type="plastid" evidence="2"/>
<evidence type="ECO:0000256" key="1">
    <source>
        <dbReference type="ARBA" id="ARBA00043978"/>
    </source>
</evidence>
<dbReference type="PANTHER" id="PTHR35319">
    <property type="match status" value="1"/>
</dbReference>
<protein>
    <recommendedName>
        <fullName evidence="3">Ycf54</fullName>
    </recommendedName>
</protein>
<reference evidence="2" key="1">
    <citation type="journal article" date="2016" name="BMC Biol.">
        <title>Parallel evolution of highly conserved plastid genome architecture in red seaweeds and seed plants.</title>
        <authorList>
            <person name="Lee J."/>
            <person name="Cho C.H."/>
            <person name="Park S.I."/>
            <person name="Choi J.W."/>
            <person name="Song H.S."/>
            <person name="West J.A."/>
            <person name="Bhattacharya D."/>
            <person name="Yoon H.S."/>
        </authorList>
    </citation>
    <scope>NUCLEOTIDE SEQUENCE</scope>
</reference>
<sequence>MFMKMYYILASKQFLLQEEPVEEILRERLNYYKDNNLSIDFWLVQNLNLLQTPELLQSAYNLVKDPAIIISTNIHFIDWLKLRLQYVKTGSLNSVDPSILKELNSK</sequence>
<dbReference type="PANTHER" id="PTHR35319:SF2">
    <property type="entry name" value="YCF54"/>
    <property type="match status" value="1"/>
</dbReference>
<gene>
    <name evidence="2" type="primary">ycf54</name>
    <name evidence="2" type="ORF">Bangp_145</name>
</gene>
<evidence type="ECO:0008006" key="3">
    <source>
        <dbReference type="Google" id="ProtNLM"/>
    </source>
</evidence>
<proteinExistence type="inferred from homology"/>
<dbReference type="InterPro" id="IPR019616">
    <property type="entry name" value="Ycf54"/>
</dbReference>
<dbReference type="EMBL" id="KX284718">
    <property type="protein sequence ID" value="AOM66227.1"/>
    <property type="molecule type" value="Genomic_DNA"/>
</dbReference>